<comment type="caution">
    <text evidence="4">The sequence shown here is derived from an EMBL/GenBank/DDBJ whole genome shotgun (WGS) entry which is preliminary data.</text>
</comment>
<dbReference type="InterPro" id="IPR003660">
    <property type="entry name" value="HAMP_dom"/>
</dbReference>
<dbReference type="InterPro" id="IPR003018">
    <property type="entry name" value="GAF"/>
</dbReference>
<dbReference type="eggNOG" id="COG2203">
    <property type="taxonomic scope" value="Bacteria"/>
</dbReference>
<dbReference type="Pfam" id="PF13185">
    <property type="entry name" value="GAF_2"/>
    <property type="match status" value="1"/>
</dbReference>
<protein>
    <submittedName>
        <fullName evidence="4">GAF domain protein</fullName>
    </submittedName>
</protein>
<keyword evidence="5" id="KW-1185">Reference proteome</keyword>
<dbReference type="RefSeq" id="WP_002704976.1">
    <property type="nucleotide sequence ID" value="NZ_AAWS01000072.1"/>
</dbReference>
<dbReference type="SUPFAM" id="SSF55781">
    <property type="entry name" value="GAF domain-like"/>
    <property type="match status" value="1"/>
</dbReference>
<keyword evidence="2" id="KW-0812">Transmembrane</keyword>
<feature type="transmembrane region" description="Helical" evidence="2">
    <location>
        <begin position="419"/>
        <end position="438"/>
    </location>
</feature>
<feature type="domain" description="HAMP" evidence="3">
    <location>
        <begin position="439"/>
        <end position="491"/>
    </location>
</feature>
<reference evidence="4 5" key="1">
    <citation type="submission" date="2007-01" db="EMBL/GenBank/DDBJ databases">
        <authorList>
            <person name="Haygood M."/>
            <person name="Podell S."/>
            <person name="Anderson C."/>
            <person name="Hopkinson B."/>
            <person name="Roe K."/>
            <person name="Barbeau K."/>
            <person name="Gaasterland T."/>
            <person name="Ferriera S."/>
            <person name="Johnson J."/>
            <person name="Kravitz S."/>
            <person name="Beeson K."/>
            <person name="Sutton G."/>
            <person name="Rogers Y.-H."/>
            <person name="Friedman R."/>
            <person name="Frazier M."/>
            <person name="Venter J.C."/>
        </authorList>
    </citation>
    <scope>NUCLEOTIDE SEQUENCE [LARGE SCALE GENOMIC DNA]</scope>
    <source>
        <strain evidence="4 5">ATCC 23134</strain>
    </source>
</reference>
<sequence length="817" mass="94632">MLEFFKNLKLFTKFQLALFVVSVIAQGFIGVTSYIDGRRLLQDKSFQLLESVTKSKKQAVEEYYQNVENQLLTLSENSSTIDALQEFQQNYEDLNELIVPTDELRSKLKEFYRQEFVHQLNSNSLQNYTVEHFLSEEPNQRKNILQYHYIATNPNPIGFKYRWNRVRADNIYHETHLKYHPGFAKYSQTFGFKDIMLTDLKGNVIYTVDKSVDLGENLLTSYLKSSNLTNAFRKVMKANKKGYVVFADYNFYPPAYYKPTSFIATMVYNGVNKIGVLIFKLSDERINQIMTSKKTWNNLGATGETNIVGRDYKVRTNTRSIIENPLRYYTRMLAAGFDSSVVKKIKRLETTILMRKNTTLATINALNRQTGQFITQDFLGNDVIYTYSPVNIFDKRWAIITEIDKAEVLQAVTDFRNNLLSISVWLFFANFVLGFWLARSLSRPMLKIQKEITMLSEGRFPHKTSKVYKDELGKIDEALNTLIESTRQLAIFAENVGKGNFDYQYEAKSEEDVLGLALLEMRDNLRNLSIEDQQRRWINEGITNINNVLRDHSGTLQDLGKYVISGLVKYLKASQGAFFLLDKEKEEMFLSSCYAYDRFKYLNRTVKKGEGLVGQAFQEEGSIYITEIPDGYSTIQSGLGEAMAKAILIVPLIANNEIHGIIELASFNKFEPYERQFIETVSDNIAISINTVKSGEQTRLSLKESQAKSEKLQVQETKMLQSLTELKETQEIMQRREKELEESREQLQQNLVKMKNMRKEIIKDEKARVNRVIRKYQRRIRDLEEEQARKEADLASKIKNLEKELGISHKPSEGDDT</sequence>
<evidence type="ECO:0000259" key="3">
    <source>
        <dbReference type="PROSITE" id="PS50885"/>
    </source>
</evidence>
<dbReference type="PROSITE" id="PS50885">
    <property type="entry name" value="HAMP"/>
    <property type="match status" value="1"/>
</dbReference>
<dbReference type="EMBL" id="AAWS01000072">
    <property type="protein sequence ID" value="EAY24356.1"/>
    <property type="molecule type" value="Genomic_DNA"/>
</dbReference>
<dbReference type="eggNOG" id="COG0840">
    <property type="taxonomic scope" value="Bacteria"/>
</dbReference>
<evidence type="ECO:0000256" key="2">
    <source>
        <dbReference type="SAM" id="Phobius"/>
    </source>
</evidence>
<dbReference type="OrthoDB" id="1109395at2"/>
<accession>A1ZZ34</accession>
<keyword evidence="2" id="KW-0472">Membrane</keyword>
<dbReference type="SMART" id="SM00065">
    <property type="entry name" value="GAF"/>
    <property type="match status" value="1"/>
</dbReference>
<dbReference type="GO" id="GO:0007165">
    <property type="term" value="P:signal transduction"/>
    <property type="evidence" value="ECO:0007669"/>
    <property type="project" value="InterPro"/>
</dbReference>
<dbReference type="Gene3D" id="3.30.450.40">
    <property type="match status" value="1"/>
</dbReference>
<dbReference type="Gene3D" id="6.10.340.10">
    <property type="match status" value="1"/>
</dbReference>
<dbReference type="InterPro" id="IPR029016">
    <property type="entry name" value="GAF-like_dom_sf"/>
</dbReference>
<gene>
    <name evidence="4" type="ORF">M23134_02722</name>
</gene>
<feature type="coiled-coil region" evidence="1">
    <location>
        <begin position="57"/>
        <end position="97"/>
    </location>
</feature>
<dbReference type="AlphaFoldDB" id="A1ZZ34"/>
<organism evidence="4 5">
    <name type="scientific">Microscilla marina ATCC 23134</name>
    <dbReference type="NCBI Taxonomy" id="313606"/>
    <lineage>
        <taxon>Bacteria</taxon>
        <taxon>Pseudomonadati</taxon>
        <taxon>Bacteroidota</taxon>
        <taxon>Cytophagia</taxon>
        <taxon>Cytophagales</taxon>
        <taxon>Microscillaceae</taxon>
        <taxon>Microscilla</taxon>
    </lineage>
</organism>
<proteinExistence type="predicted"/>
<keyword evidence="2" id="KW-1133">Transmembrane helix</keyword>
<evidence type="ECO:0000313" key="5">
    <source>
        <dbReference type="Proteomes" id="UP000004095"/>
    </source>
</evidence>
<evidence type="ECO:0000256" key="1">
    <source>
        <dbReference type="SAM" id="Coils"/>
    </source>
</evidence>
<dbReference type="Proteomes" id="UP000004095">
    <property type="component" value="Unassembled WGS sequence"/>
</dbReference>
<feature type="coiled-coil region" evidence="1">
    <location>
        <begin position="723"/>
        <end position="804"/>
    </location>
</feature>
<name>A1ZZ34_MICM2</name>
<dbReference type="GO" id="GO:0016020">
    <property type="term" value="C:membrane"/>
    <property type="evidence" value="ECO:0007669"/>
    <property type="project" value="InterPro"/>
</dbReference>
<keyword evidence="1" id="KW-0175">Coiled coil</keyword>
<evidence type="ECO:0000313" key="4">
    <source>
        <dbReference type="EMBL" id="EAY24356.1"/>
    </source>
</evidence>